<comment type="subcellular location">
    <subcellularLocation>
        <location evidence="1">Endomembrane system</location>
        <topology evidence="1">Multi-pass membrane protein</topology>
    </subcellularLocation>
</comment>
<gene>
    <name evidence="10" type="ORF">PBIL07802_LOCUS10074</name>
</gene>
<protein>
    <recommendedName>
        <fullName evidence="11">Protein-S-isoprenylcysteine O-methyltransferase</fullName>
    </recommendedName>
</protein>
<keyword evidence="5" id="KW-0443">Lipid metabolism</keyword>
<evidence type="ECO:0000256" key="6">
    <source>
        <dbReference type="ARBA" id="ARBA00023136"/>
    </source>
</evidence>
<name>A0A7S3G6R1_9EUKA</name>
<dbReference type="UniPathway" id="UPA00753"/>
<reference evidence="10" key="1">
    <citation type="submission" date="2021-01" db="EMBL/GenBank/DDBJ databases">
        <authorList>
            <person name="Corre E."/>
            <person name="Pelletier E."/>
            <person name="Niang G."/>
            <person name="Scheremetjew M."/>
            <person name="Finn R."/>
            <person name="Kale V."/>
            <person name="Holt S."/>
            <person name="Cochrane G."/>
            <person name="Meng A."/>
            <person name="Brown T."/>
            <person name="Cohen L."/>
        </authorList>
    </citation>
    <scope>NUCLEOTIDE SEQUENCE</scope>
    <source>
        <strain evidence="10">NIES-2562</strain>
    </source>
</reference>
<evidence type="ECO:0000256" key="5">
    <source>
        <dbReference type="ARBA" id="ARBA00023098"/>
    </source>
</evidence>
<dbReference type="GO" id="GO:0016740">
    <property type="term" value="F:transferase activity"/>
    <property type="evidence" value="ECO:0007669"/>
    <property type="project" value="UniProtKB-ARBA"/>
</dbReference>
<feature type="transmembrane region" description="Helical" evidence="9">
    <location>
        <begin position="30"/>
        <end position="51"/>
    </location>
</feature>
<dbReference type="GO" id="GO:0006656">
    <property type="term" value="P:phosphatidylcholine biosynthetic process"/>
    <property type="evidence" value="ECO:0007669"/>
    <property type="project" value="UniProtKB-UniPathway"/>
</dbReference>
<dbReference type="Gene3D" id="1.20.120.1630">
    <property type="match status" value="1"/>
</dbReference>
<dbReference type="Pfam" id="PF04191">
    <property type="entry name" value="PEMT"/>
    <property type="match status" value="1"/>
</dbReference>
<dbReference type="AlphaFoldDB" id="A0A7S3G6R1"/>
<evidence type="ECO:0000313" key="10">
    <source>
        <dbReference type="EMBL" id="CAE0247881.1"/>
    </source>
</evidence>
<organism evidence="10">
    <name type="scientific">Palpitomonas bilix</name>
    <dbReference type="NCBI Taxonomy" id="652834"/>
    <lineage>
        <taxon>Eukaryota</taxon>
        <taxon>Eukaryota incertae sedis</taxon>
    </lineage>
</organism>
<evidence type="ECO:0000256" key="7">
    <source>
        <dbReference type="ARBA" id="ARBA00023209"/>
    </source>
</evidence>
<keyword evidence="8" id="KW-1208">Phospholipid metabolism</keyword>
<evidence type="ECO:0000256" key="3">
    <source>
        <dbReference type="ARBA" id="ARBA00022692"/>
    </source>
</evidence>
<sequence>MKFYPPAAVGVVVLTQMALFYFNAGGTSLALPSFLVWVGLVLLLLCGIAFFHATRCFAVHDTTIFPDGRPSALIRKGPFLLSRNPIYLILAVAMTGTALISQCALSFLLPPAFVVWVDRRWIVIEEENLKKEFGKEYEDYCKKVRRWI</sequence>
<accession>A0A7S3G6R1</accession>
<feature type="transmembrane region" description="Helical" evidence="9">
    <location>
        <begin position="7"/>
        <end position="24"/>
    </location>
</feature>
<dbReference type="PANTHER" id="PTHR12714:SF11">
    <property type="entry name" value="PROTEIN C-TERMINAL S-ISOPRENYLCYSTEINE CARBOXYL O-METHYLTRANSFERASE"/>
    <property type="match status" value="1"/>
</dbReference>
<evidence type="ECO:0008006" key="11">
    <source>
        <dbReference type="Google" id="ProtNLM"/>
    </source>
</evidence>
<feature type="transmembrane region" description="Helical" evidence="9">
    <location>
        <begin position="86"/>
        <end position="109"/>
    </location>
</feature>
<dbReference type="PANTHER" id="PTHR12714">
    <property type="entry name" value="PROTEIN-S ISOPRENYLCYSTEINE O-METHYLTRANSFERASE"/>
    <property type="match status" value="1"/>
</dbReference>
<keyword evidence="3 9" id="KW-0812">Transmembrane</keyword>
<dbReference type="GO" id="GO:0012505">
    <property type="term" value="C:endomembrane system"/>
    <property type="evidence" value="ECO:0007669"/>
    <property type="project" value="UniProtKB-SubCell"/>
</dbReference>
<keyword evidence="7" id="KW-0594">Phospholipid biosynthesis</keyword>
<proteinExistence type="predicted"/>
<keyword evidence="6 9" id="KW-0472">Membrane</keyword>
<evidence type="ECO:0000256" key="1">
    <source>
        <dbReference type="ARBA" id="ARBA00004127"/>
    </source>
</evidence>
<keyword evidence="2" id="KW-0444">Lipid biosynthesis</keyword>
<dbReference type="EMBL" id="HBIB01015536">
    <property type="protein sequence ID" value="CAE0247881.1"/>
    <property type="molecule type" value="Transcribed_RNA"/>
</dbReference>
<evidence type="ECO:0000256" key="2">
    <source>
        <dbReference type="ARBA" id="ARBA00022516"/>
    </source>
</evidence>
<keyword evidence="4 9" id="KW-1133">Transmembrane helix</keyword>
<dbReference type="InterPro" id="IPR007318">
    <property type="entry name" value="Phopholipid_MeTrfase"/>
</dbReference>
<evidence type="ECO:0000256" key="9">
    <source>
        <dbReference type="SAM" id="Phobius"/>
    </source>
</evidence>
<evidence type="ECO:0000256" key="8">
    <source>
        <dbReference type="ARBA" id="ARBA00023264"/>
    </source>
</evidence>
<evidence type="ECO:0000256" key="4">
    <source>
        <dbReference type="ARBA" id="ARBA00022989"/>
    </source>
</evidence>